<protein>
    <submittedName>
        <fullName evidence="1">Uncharacterized protein</fullName>
    </submittedName>
</protein>
<dbReference type="Proteomes" id="UP000827992">
    <property type="component" value="Segment"/>
</dbReference>
<evidence type="ECO:0000313" key="1">
    <source>
        <dbReference type="EMBL" id="QWM91051.1"/>
    </source>
</evidence>
<reference evidence="1 2" key="1">
    <citation type="submission" date="2021-04" db="EMBL/GenBank/DDBJ databases">
        <authorList>
            <person name="Shkoporov A.N."/>
            <person name="Stockdale S.R."/>
            <person name="Guerin E."/>
            <person name="Ross R.P."/>
            <person name="Hill C."/>
        </authorList>
    </citation>
    <scope>NUCLEOTIDE SEQUENCE [LARGE SCALE GENOMIC DNA]</scope>
    <source>
        <strain evidence="2">cr82_1</strain>
    </source>
</reference>
<proteinExistence type="predicted"/>
<dbReference type="KEGG" id="vg:75687492"/>
<organism evidence="1 2">
    <name type="scientific">uncultured phage cr82_1</name>
    <dbReference type="NCBI Taxonomy" id="2986416"/>
    <lineage>
        <taxon>Viruses</taxon>
        <taxon>Duplodnaviria</taxon>
        <taxon>Heunggongvirae</taxon>
        <taxon>Uroviricota</taxon>
        <taxon>Caudoviricetes</taxon>
        <taxon>Crassvirales</taxon>
        <taxon>Suoliviridae</taxon>
        <taxon>Loutivirinae</taxon>
        <taxon>Buchavirus</taxon>
        <taxon>Buchavirus oralis</taxon>
    </lineage>
</organism>
<gene>
    <name evidence="1" type="primary">gp_73653</name>
</gene>
<keyword evidence="2" id="KW-1185">Reference proteome</keyword>
<accession>A0AAE7RX39</accession>
<name>A0AAE7RX39_9CAUD</name>
<sequence length="93" mass="11123">MKKKNNLRHRIVINMPYLLLETLIRNRALSLYISNLISDRKINTRYEDNITEFFSIKPISRILICSFSWNKTKEGYVFWADIYNELCDKCGSQ</sequence>
<dbReference type="RefSeq" id="YP_010509991.1">
    <property type="nucleotide sequence ID" value="NC_067214.1"/>
</dbReference>
<dbReference type="GeneID" id="75687492"/>
<evidence type="ECO:0000313" key="2">
    <source>
        <dbReference type="Proteomes" id="UP000827992"/>
    </source>
</evidence>
<dbReference type="EMBL" id="MZ130496">
    <property type="protein sequence ID" value="QWM91051.1"/>
    <property type="molecule type" value="Genomic_DNA"/>
</dbReference>